<feature type="chain" id="PRO_5006621863" evidence="1">
    <location>
        <begin position="20"/>
        <end position="139"/>
    </location>
</feature>
<dbReference type="VEuPathDB" id="TriTrypDB:BSAL_91810"/>
<accession>A0A0S4J3Z1</accession>
<name>A0A0S4J3Z1_BODSA</name>
<protein>
    <submittedName>
        <fullName evidence="2">Membrane-associated protein, putative</fullName>
    </submittedName>
</protein>
<organism evidence="2 3">
    <name type="scientific">Bodo saltans</name>
    <name type="common">Flagellated protozoan</name>
    <dbReference type="NCBI Taxonomy" id="75058"/>
    <lineage>
        <taxon>Eukaryota</taxon>
        <taxon>Discoba</taxon>
        <taxon>Euglenozoa</taxon>
        <taxon>Kinetoplastea</taxon>
        <taxon>Metakinetoplastina</taxon>
        <taxon>Eubodonida</taxon>
        <taxon>Bodonidae</taxon>
        <taxon>Bodo</taxon>
    </lineage>
</organism>
<feature type="signal peptide" evidence="1">
    <location>
        <begin position="1"/>
        <end position="19"/>
    </location>
</feature>
<sequence>MSLFKTILVLAAVLVAAQATTTAFVWVFADGTVNWTSDSFPLNVTRIATGHYCIHGRDESTVGVFNYAALTATLQTNGIEVPIPGYVVTNTGWGDDCNPYGGIAVYTYDNTATLADSAFSAVLNWNGQTSKPKQLLARK</sequence>
<dbReference type="EMBL" id="CYKH01001249">
    <property type="protein sequence ID" value="CUG86157.1"/>
    <property type="molecule type" value="Genomic_DNA"/>
</dbReference>
<gene>
    <name evidence="2" type="ORF">BSAL_91810</name>
</gene>
<dbReference type="Proteomes" id="UP000051952">
    <property type="component" value="Unassembled WGS sequence"/>
</dbReference>
<keyword evidence="1" id="KW-0732">Signal</keyword>
<proteinExistence type="predicted"/>
<evidence type="ECO:0000313" key="3">
    <source>
        <dbReference type="Proteomes" id="UP000051952"/>
    </source>
</evidence>
<evidence type="ECO:0000313" key="2">
    <source>
        <dbReference type="EMBL" id="CUG86157.1"/>
    </source>
</evidence>
<reference evidence="3" key="1">
    <citation type="submission" date="2015-09" db="EMBL/GenBank/DDBJ databases">
        <authorList>
            <consortium name="Pathogen Informatics"/>
        </authorList>
    </citation>
    <scope>NUCLEOTIDE SEQUENCE [LARGE SCALE GENOMIC DNA]</scope>
    <source>
        <strain evidence="3">Lake Konstanz</strain>
    </source>
</reference>
<keyword evidence="3" id="KW-1185">Reference proteome</keyword>
<dbReference type="AlphaFoldDB" id="A0A0S4J3Z1"/>
<evidence type="ECO:0000256" key="1">
    <source>
        <dbReference type="SAM" id="SignalP"/>
    </source>
</evidence>